<evidence type="ECO:0000313" key="1">
    <source>
        <dbReference type="EMBL" id="GGK91165.1"/>
    </source>
</evidence>
<reference evidence="1" key="1">
    <citation type="journal article" date="2014" name="Int. J. Syst. Evol. Microbiol.">
        <title>Complete genome sequence of Corynebacterium casei LMG S-19264T (=DSM 44701T), isolated from a smear-ripened cheese.</title>
        <authorList>
            <consortium name="US DOE Joint Genome Institute (JGI-PGF)"/>
            <person name="Walter F."/>
            <person name="Albersmeier A."/>
            <person name="Kalinowski J."/>
            <person name="Ruckert C."/>
        </authorList>
    </citation>
    <scope>NUCLEOTIDE SEQUENCE</scope>
    <source>
        <strain evidence="1">JCM 3093</strain>
    </source>
</reference>
<evidence type="ECO:0000313" key="2">
    <source>
        <dbReference type="Proteomes" id="UP000627984"/>
    </source>
</evidence>
<dbReference type="Gene3D" id="3.40.80.10">
    <property type="entry name" value="Peptidoglycan recognition protein-like"/>
    <property type="match status" value="1"/>
</dbReference>
<evidence type="ECO:0008006" key="3">
    <source>
        <dbReference type="Google" id="ProtNLM"/>
    </source>
</evidence>
<name>A0AA37F7P9_9ACTN</name>
<dbReference type="AlphaFoldDB" id="A0AA37F7P9"/>
<dbReference type="InterPro" id="IPR015510">
    <property type="entry name" value="PGRP"/>
</dbReference>
<dbReference type="SUPFAM" id="SSF55846">
    <property type="entry name" value="N-acetylmuramoyl-L-alanine amidase-like"/>
    <property type="match status" value="1"/>
</dbReference>
<sequence length="265" mass="28580">MKIISRKGWGAKAPSGRYTRITRTRGVKVHYTGGYVPPGIVDDHRICIELVLAFQRMHMSGGRGETYIDLGYSLVACPHQRVFMGRGPGVVPAANGAGLNSGHYAVLALVGSSGFTEPNDGMLHAVVDAIEYLRREGGAGREVKGHRDGYATSCPGGPLYAWVRAGARRPKTAPAKPVPAPKPEITWTETLIVKNLPGLKPGDEHRHVKTMRAVLFARGVEPKNLHSMVYEPGGDLQEKVLAFKAAKKLGDGPAWTRACWIAALS</sequence>
<accession>A0AA37F7P9</accession>
<protein>
    <recommendedName>
        <fullName evidence="3">N-acetylmuramoyl-L-alanine amidase</fullName>
    </recommendedName>
</protein>
<dbReference type="Proteomes" id="UP000627984">
    <property type="component" value="Unassembled WGS sequence"/>
</dbReference>
<dbReference type="GO" id="GO:0009253">
    <property type="term" value="P:peptidoglycan catabolic process"/>
    <property type="evidence" value="ECO:0007669"/>
    <property type="project" value="InterPro"/>
</dbReference>
<dbReference type="GO" id="GO:0008745">
    <property type="term" value="F:N-acetylmuramoyl-L-alanine amidase activity"/>
    <property type="evidence" value="ECO:0007669"/>
    <property type="project" value="InterPro"/>
</dbReference>
<reference evidence="1" key="2">
    <citation type="submission" date="2022-09" db="EMBL/GenBank/DDBJ databases">
        <authorList>
            <person name="Sun Q."/>
            <person name="Ohkuma M."/>
        </authorList>
    </citation>
    <scope>NUCLEOTIDE SEQUENCE</scope>
    <source>
        <strain evidence="1">JCM 3093</strain>
    </source>
</reference>
<comment type="caution">
    <text evidence="1">The sequence shown here is derived from an EMBL/GenBank/DDBJ whole genome shotgun (WGS) entry which is preliminary data.</text>
</comment>
<gene>
    <name evidence="1" type="ORF">GCM10010126_58250</name>
</gene>
<dbReference type="RefSeq" id="WP_204054673.1">
    <property type="nucleotide sequence ID" value="NZ_JBHSVA010000002.1"/>
</dbReference>
<proteinExistence type="predicted"/>
<dbReference type="PANTHER" id="PTHR11022">
    <property type="entry name" value="PEPTIDOGLYCAN RECOGNITION PROTEIN"/>
    <property type="match status" value="1"/>
</dbReference>
<dbReference type="InterPro" id="IPR036505">
    <property type="entry name" value="Amidase/PGRP_sf"/>
</dbReference>
<organism evidence="1 2">
    <name type="scientific">Planomonospora parontospora</name>
    <dbReference type="NCBI Taxonomy" id="58119"/>
    <lineage>
        <taxon>Bacteria</taxon>
        <taxon>Bacillati</taxon>
        <taxon>Actinomycetota</taxon>
        <taxon>Actinomycetes</taxon>
        <taxon>Streptosporangiales</taxon>
        <taxon>Streptosporangiaceae</taxon>
        <taxon>Planomonospora</taxon>
    </lineage>
</organism>
<dbReference type="EMBL" id="BMQD01000023">
    <property type="protein sequence ID" value="GGK91165.1"/>
    <property type="molecule type" value="Genomic_DNA"/>
</dbReference>
<dbReference type="PANTHER" id="PTHR11022:SF41">
    <property type="entry name" value="PEPTIDOGLYCAN-RECOGNITION PROTEIN LC-RELATED"/>
    <property type="match status" value="1"/>
</dbReference>